<evidence type="ECO:0000313" key="9">
    <source>
        <dbReference type="Proteomes" id="UP000580474"/>
    </source>
</evidence>
<dbReference type="InterPro" id="IPR037069">
    <property type="entry name" value="AcylCoA_DH/ox_N_sf"/>
</dbReference>
<proteinExistence type="inferred from homology"/>
<evidence type="ECO:0000259" key="7">
    <source>
        <dbReference type="Pfam" id="PF02771"/>
    </source>
</evidence>
<keyword evidence="3" id="KW-0285">Flavoprotein</keyword>
<dbReference type="PANTHER" id="PTHR43884:SF20">
    <property type="entry name" value="ACYL-COA DEHYDROGENASE FADE28"/>
    <property type="match status" value="1"/>
</dbReference>
<evidence type="ECO:0000256" key="2">
    <source>
        <dbReference type="ARBA" id="ARBA00009347"/>
    </source>
</evidence>
<dbReference type="InterPro" id="IPR013786">
    <property type="entry name" value="AcylCoA_DH/ox_N"/>
</dbReference>
<sequence length="334" mass="35008">MRFARTTGQQDMAAALRALLDSDGGAAVARSWAEGDPAPWRRVWARLGEMGLCGVAIPERHGGLELSAVELVVCLEELGYAGFPGPALESIAVVPALLTGTESERKWLPELAAGRAVATVAFTDHVPRALDADAADVLFRCDGEIASVADKDVEVPQRSFDPARRLWPVDASGPPIDGARVAAAFDAGVLGCAAQSLGIARRLLDDSVRYVGERHQFGRPVGGFQAVKHHLANVALKIEFARPLLHGACLSLDSGAGHCSRDVSAAKLAAGEAAHFAARTALQVHGAIGYTAEHDLQLWLTKATALRSAWGAASVHRRRVADALASGCTAPIGS</sequence>
<evidence type="ECO:0000256" key="1">
    <source>
        <dbReference type="ARBA" id="ARBA00001974"/>
    </source>
</evidence>
<evidence type="ECO:0000256" key="5">
    <source>
        <dbReference type="ARBA" id="ARBA00023002"/>
    </source>
</evidence>
<gene>
    <name evidence="8" type="ORF">BJ969_002467</name>
</gene>
<dbReference type="PANTHER" id="PTHR43884">
    <property type="entry name" value="ACYL-COA DEHYDROGENASE"/>
    <property type="match status" value="1"/>
</dbReference>
<dbReference type="InterPro" id="IPR009075">
    <property type="entry name" value="AcylCo_DH/oxidase_C"/>
</dbReference>
<dbReference type="Gene3D" id="1.20.140.10">
    <property type="entry name" value="Butyryl-CoA Dehydrogenase, subunit A, domain 3"/>
    <property type="match status" value="1"/>
</dbReference>
<comment type="cofactor">
    <cofactor evidence="1">
        <name>FAD</name>
        <dbReference type="ChEBI" id="CHEBI:57692"/>
    </cofactor>
</comment>
<evidence type="ECO:0000259" key="6">
    <source>
        <dbReference type="Pfam" id="PF00441"/>
    </source>
</evidence>
<dbReference type="Pfam" id="PF00441">
    <property type="entry name" value="Acyl-CoA_dh_1"/>
    <property type="match status" value="1"/>
</dbReference>
<dbReference type="RefSeq" id="WP_184479073.1">
    <property type="nucleotide sequence ID" value="NZ_JACHIV010000001.1"/>
</dbReference>
<dbReference type="AlphaFoldDB" id="A0A840NJB1"/>
<reference evidence="8 9" key="1">
    <citation type="submission" date="2020-08" db="EMBL/GenBank/DDBJ databases">
        <title>Sequencing the genomes of 1000 actinobacteria strains.</title>
        <authorList>
            <person name="Klenk H.-P."/>
        </authorList>
    </citation>
    <scope>NUCLEOTIDE SEQUENCE [LARGE SCALE GENOMIC DNA]</scope>
    <source>
        <strain evidence="8 9">DSM 45582</strain>
    </source>
</reference>
<evidence type="ECO:0000256" key="4">
    <source>
        <dbReference type="ARBA" id="ARBA00022827"/>
    </source>
</evidence>
<dbReference type="Pfam" id="PF02771">
    <property type="entry name" value="Acyl-CoA_dh_N"/>
    <property type="match status" value="1"/>
</dbReference>
<evidence type="ECO:0000256" key="3">
    <source>
        <dbReference type="ARBA" id="ARBA00022630"/>
    </source>
</evidence>
<accession>A0A840NJB1</accession>
<dbReference type="EMBL" id="JACHIV010000001">
    <property type="protein sequence ID" value="MBB5069379.1"/>
    <property type="molecule type" value="Genomic_DNA"/>
</dbReference>
<dbReference type="SUPFAM" id="SSF56645">
    <property type="entry name" value="Acyl-CoA dehydrogenase NM domain-like"/>
    <property type="match status" value="1"/>
</dbReference>
<feature type="domain" description="Acyl-CoA dehydrogenase/oxidase C-terminal" evidence="6">
    <location>
        <begin position="182"/>
        <end position="324"/>
    </location>
</feature>
<keyword evidence="4" id="KW-0274">FAD</keyword>
<dbReference type="GO" id="GO:0050660">
    <property type="term" value="F:flavin adenine dinucleotide binding"/>
    <property type="evidence" value="ECO:0007669"/>
    <property type="project" value="InterPro"/>
</dbReference>
<organism evidence="8 9">
    <name type="scientific">Saccharopolyspora gloriosae</name>
    <dbReference type="NCBI Taxonomy" id="455344"/>
    <lineage>
        <taxon>Bacteria</taxon>
        <taxon>Bacillati</taxon>
        <taxon>Actinomycetota</taxon>
        <taxon>Actinomycetes</taxon>
        <taxon>Pseudonocardiales</taxon>
        <taxon>Pseudonocardiaceae</taxon>
        <taxon>Saccharopolyspora</taxon>
    </lineage>
</organism>
<name>A0A840NJB1_9PSEU</name>
<dbReference type="Proteomes" id="UP000580474">
    <property type="component" value="Unassembled WGS sequence"/>
</dbReference>
<keyword evidence="9" id="KW-1185">Reference proteome</keyword>
<evidence type="ECO:0008006" key="10">
    <source>
        <dbReference type="Google" id="ProtNLM"/>
    </source>
</evidence>
<dbReference type="SUPFAM" id="SSF47203">
    <property type="entry name" value="Acyl-CoA dehydrogenase C-terminal domain-like"/>
    <property type="match status" value="1"/>
</dbReference>
<comment type="similarity">
    <text evidence="2">Belongs to the acyl-CoA dehydrogenase family.</text>
</comment>
<comment type="caution">
    <text evidence="8">The sequence shown here is derived from an EMBL/GenBank/DDBJ whole genome shotgun (WGS) entry which is preliminary data.</text>
</comment>
<feature type="domain" description="Acyl-CoA dehydrogenase/oxidase N-terminal" evidence="7">
    <location>
        <begin position="8"/>
        <end position="114"/>
    </location>
</feature>
<dbReference type="Gene3D" id="1.10.540.10">
    <property type="entry name" value="Acyl-CoA dehydrogenase/oxidase, N-terminal domain"/>
    <property type="match status" value="1"/>
</dbReference>
<evidence type="ECO:0000313" key="8">
    <source>
        <dbReference type="EMBL" id="MBB5069379.1"/>
    </source>
</evidence>
<dbReference type="GO" id="GO:0003995">
    <property type="term" value="F:acyl-CoA dehydrogenase activity"/>
    <property type="evidence" value="ECO:0007669"/>
    <property type="project" value="TreeGrafter"/>
</dbReference>
<dbReference type="InterPro" id="IPR036250">
    <property type="entry name" value="AcylCo_DH-like_C"/>
</dbReference>
<protein>
    <recommendedName>
        <fullName evidence="10">Acyl-CoA dehydrogenase</fullName>
    </recommendedName>
</protein>
<dbReference type="InterPro" id="IPR009100">
    <property type="entry name" value="AcylCoA_DH/oxidase_NM_dom_sf"/>
</dbReference>
<keyword evidence="5" id="KW-0560">Oxidoreductase</keyword>